<sequence length="297" mass="31955">MLLITGASGQLGQRVIHHLVETLKVDPSRLVAATRSPDKLQHWQAKGIEVRRLDFDDPTTFPAAFLRIDRALVISTDVIDQPGRRFRQQKAAIDGMVAAGVKHVVLTSMPNPKESLVLFSIDDANTEDALIASNLAGWTILRNHWYFENLFLTSPSALATGTWWSADGNGASADISRDDLALGAATALAHKGSGQNVYTLSGPQALTRAEVAQKLSETVGKPIEVAPAPLEAIVSGMISAGFPKSIAEAYASLTETNTAAGKVQTVTKDFQNLTGRAPVTFDEWLKNHRDVFISMAA</sequence>
<organism evidence="2">
    <name type="scientific">Compsopogon caeruleus</name>
    <dbReference type="NCBI Taxonomy" id="31354"/>
    <lineage>
        <taxon>Eukaryota</taxon>
        <taxon>Rhodophyta</taxon>
        <taxon>Compsopogonophyceae</taxon>
        <taxon>Compsopogonales</taxon>
        <taxon>Compsopogonaceae</taxon>
        <taxon>Compsopogon</taxon>
    </lineage>
</organism>
<dbReference type="CDD" id="cd05269">
    <property type="entry name" value="TMR_SDR_a"/>
    <property type="match status" value="1"/>
</dbReference>
<name>A0A7S1TB28_9RHOD</name>
<evidence type="ECO:0000259" key="1">
    <source>
        <dbReference type="Pfam" id="PF13460"/>
    </source>
</evidence>
<dbReference type="Pfam" id="PF13460">
    <property type="entry name" value="NAD_binding_10"/>
    <property type="match status" value="1"/>
</dbReference>
<gene>
    <name evidence="2" type="ORF">CCAE0312_LOCUS2704</name>
</gene>
<dbReference type="InterPro" id="IPR016040">
    <property type="entry name" value="NAD(P)-bd_dom"/>
</dbReference>
<protein>
    <recommendedName>
        <fullName evidence="1">NAD(P)-binding domain-containing protein</fullName>
    </recommendedName>
</protein>
<feature type="domain" description="NAD(P)-binding" evidence="1">
    <location>
        <begin position="6"/>
        <end position="190"/>
    </location>
</feature>
<dbReference type="PANTHER" id="PTHR47129:SF1">
    <property type="entry name" value="NMRA-LIKE DOMAIN-CONTAINING PROTEIN"/>
    <property type="match status" value="1"/>
</dbReference>
<proteinExistence type="predicted"/>
<dbReference type="PANTHER" id="PTHR47129">
    <property type="entry name" value="QUINONE OXIDOREDUCTASE 2"/>
    <property type="match status" value="1"/>
</dbReference>
<accession>A0A7S1TB28</accession>
<reference evidence="2" key="1">
    <citation type="submission" date="2021-01" db="EMBL/GenBank/DDBJ databases">
        <authorList>
            <person name="Corre E."/>
            <person name="Pelletier E."/>
            <person name="Niang G."/>
            <person name="Scheremetjew M."/>
            <person name="Finn R."/>
            <person name="Kale V."/>
            <person name="Holt S."/>
            <person name="Cochrane G."/>
            <person name="Meng A."/>
            <person name="Brown T."/>
            <person name="Cohen L."/>
        </authorList>
    </citation>
    <scope>NUCLEOTIDE SEQUENCE</scope>
    <source>
        <strain evidence="2">SAG 36.94</strain>
    </source>
</reference>
<dbReference type="InterPro" id="IPR036291">
    <property type="entry name" value="NAD(P)-bd_dom_sf"/>
</dbReference>
<evidence type="ECO:0000313" key="2">
    <source>
        <dbReference type="EMBL" id="CAD9230651.1"/>
    </source>
</evidence>
<dbReference type="EMBL" id="HBGH01004932">
    <property type="protein sequence ID" value="CAD9230651.1"/>
    <property type="molecule type" value="Transcribed_RNA"/>
</dbReference>
<dbReference type="InterPro" id="IPR052718">
    <property type="entry name" value="NmrA-type_oxidoreductase"/>
</dbReference>
<dbReference type="AlphaFoldDB" id="A0A7S1TB28"/>
<dbReference type="Gene3D" id="3.40.50.720">
    <property type="entry name" value="NAD(P)-binding Rossmann-like Domain"/>
    <property type="match status" value="1"/>
</dbReference>
<dbReference type="SUPFAM" id="SSF51735">
    <property type="entry name" value="NAD(P)-binding Rossmann-fold domains"/>
    <property type="match status" value="1"/>
</dbReference>
<dbReference type="Gene3D" id="3.90.25.10">
    <property type="entry name" value="UDP-galactose 4-epimerase, domain 1"/>
    <property type="match status" value="1"/>
</dbReference>